<name>A0ABT8DE31_9FLAO</name>
<feature type="repeat" description="TPR" evidence="1">
    <location>
        <begin position="125"/>
        <end position="158"/>
    </location>
</feature>
<dbReference type="PROSITE" id="PS50293">
    <property type="entry name" value="TPR_REGION"/>
    <property type="match status" value="1"/>
</dbReference>
<reference evidence="4 5" key="1">
    <citation type="submission" date="2023-06" db="EMBL/GenBank/DDBJ databases">
        <authorList>
            <person name="Ye Y.-Q."/>
            <person name="Du Z.-J."/>
        </authorList>
    </citation>
    <scope>NUCLEOTIDE SEQUENCE [LARGE SCALE GENOMIC DNA]</scope>
    <source>
        <strain evidence="4 5">SDUM287046</strain>
    </source>
</reference>
<dbReference type="InterPro" id="IPR011990">
    <property type="entry name" value="TPR-like_helical_dom_sf"/>
</dbReference>
<sequence length="299" mass="34315">MKRKNNKMMFGDKAFFQKDVVLRIMIILCTAFFSINSFAQPQQSKEQEADFRASQNYLSEAQQALQKEEFSTAEADYRKAISLNPKGEIAKYNLGTAYYGKEKNAEAMLRFKQAATAATSKAEKHKAFHNLGNTFMNEKKYSEAVEAYKNALRNNPNDDETRYNLALAKDMLEKNPPPPEDKDDKNKDQNEDEKDQDKKDQQEKDDKNKEGDQGDEKDEKDKGDEKQDKKEGDKDKGNPEKPKDEEGDKPQQQQPVPGQLSPQQVKSLLEAMNNEEKKTQEKINAEKQKGAKVKTEKDW</sequence>
<dbReference type="SUPFAM" id="SSF48452">
    <property type="entry name" value="TPR-like"/>
    <property type="match status" value="1"/>
</dbReference>
<comment type="caution">
    <text evidence="4">The sequence shown here is derived from an EMBL/GenBank/DDBJ whole genome shotgun (WGS) entry which is preliminary data.</text>
</comment>
<keyword evidence="5" id="KW-1185">Reference proteome</keyword>
<feature type="transmembrane region" description="Helical" evidence="3">
    <location>
        <begin position="20"/>
        <end position="39"/>
    </location>
</feature>
<keyword evidence="3" id="KW-0812">Transmembrane</keyword>
<protein>
    <submittedName>
        <fullName evidence="4">Tetratricopeptide repeat protein</fullName>
    </submittedName>
</protein>
<organism evidence="4 5">
    <name type="scientific">Aequorivita aurantiaca</name>
    <dbReference type="NCBI Taxonomy" id="3053356"/>
    <lineage>
        <taxon>Bacteria</taxon>
        <taxon>Pseudomonadati</taxon>
        <taxon>Bacteroidota</taxon>
        <taxon>Flavobacteriia</taxon>
        <taxon>Flavobacteriales</taxon>
        <taxon>Flavobacteriaceae</taxon>
        <taxon>Aequorivita</taxon>
    </lineage>
</organism>
<feature type="compositionally biased region" description="Basic and acidic residues" evidence="2">
    <location>
        <begin position="274"/>
        <end position="299"/>
    </location>
</feature>
<dbReference type="Gene3D" id="1.25.40.10">
    <property type="entry name" value="Tetratricopeptide repeat domain"/>
    <property type="match status" value="2"/>
</dbReference>
<accession>A0ABT8DE31</accession>
<dbReference type="SMART" id="SM00028">
    <property type="entry name" value="TPR"/>
    <property type="match status" value="3"/>
</dbReference>
<gene>
    <name evidence="4" type="ORF">QRD02_01420</name>
</gene>
<keyword evidence="3" id="KW-0472">Membrane</keyword>
<dbReference type="Proteomes" id="UP001244787">
    <property type="component" value="Unassembled WGS sequence"/>
</dbReference>
<keyword evidence="3" id="KW-1133">Transmembrane helix</keyword>
<dbReference type="PROSITE" id="PS50005">
    <property type="entry name" value="TPR"/>
    <property type="match status" value="2"/>
</dbReference>
<evidence type="ECO:0000256" key="3">
    <source>
        <dbReference type="SAM" id="Phobius"/>
    </source>
</evidence>
<proteinExistence type="predicted"/>
<dbReference type="InterPro" id="IPR019734">
    <property type="entry name" value="TPR_rpt"/>
</dbReference>
<feature type="compositionally biased region" description="Basic and acidic residues" evidence="2">
    <location>
        <begin position="179"/>
        <end position="249"/>
    </location>
</feature>
<dbReference type="EMBL" id="JAUGQQ010000001">
    <property type="protein sequence ID" value="MDN3723028.1"/>
    <property type="molecule type" value="Genomic_DNA"/>
</dbReference>
<feature type="repeat" description="TPR" evidence="1">
    <location>
        <begin position="54"/>
        <end position="87"/>
    </location>
</feature>
<feature type="compositionally biased region" description="Polar residues" evidence="2">
    <location>
        <begin position="250"/>
        <end position="266"/>
    </location>
</feature>
<keyword evidence="1" id="KW-0802">TPR repeat</keyword>
<dbReference type="Pfam" id="PF00515">
    <property type="entry name" value="TPR_1"/>
    <property type="match status" value="1"/>
</dbReference>
<evidence type="ECO:0000256" key="1">
    <source>
        <dbReference type="PROSITE-ProRule" id="PRU00339"/>
    </source>
</evidence>
<evidence type="ECO:0000313" key="4">
    <source>
        <dbReference type="EMBL" id="MDN3723028.1"/>
    </source>
</evidence>
<feature type="region of interest" description="Disordered" evidence="2">
    <location>
        <begin position="171"/>
        <end position="299"/>
    </location>
</feature>
<dbReference type="Pfam" id="PF13432">
    <property type="entry name" value="TPR_16"/>
    <property type="match status" value="1"/>
</dbReference>
<evidence type="ECO:0000313" key="5">
    <source>
        <dbReference type="Proteomes" id="UP001244787"/>
    </source>
</evidence>
<evidence type="ECO:0000256" key="2">
    <source>
        <dbReference type="SAM" id="MobiDB-lite"/>
    </source>
</evidence>